<dbReference type="InterPro" id="IPR031329">
    <property type="entry name" value="NEUT/ALK_ceramidase_N"/>
</dbReference>
<dbReference type="Proteomes" id="UP001549366">
    <property type="component" value="Unassembled WGS sequence"/>
</dbReference>
<protein>
    <recommendedName>
        <fullName evidence="2">Neutral/alkaline non-lysosomal ceramidase N-terminal domain-containing protein</fullName>
    </recommendedName>
</protein>
<dbReference type="EMBL" id="JBEWTB010000002">
    <property type="protein sequence ID" value="MET4757519.1"/>
    <property type="molecule type" value="Genomic_DNA"/>
</dbReference>
<evidence type="ECO:0000259" key="2">
    <source>
        <dbReference type="Pfam" id="PF04734"/>
    </source>
</evidence>
<feature type="domain" description="Neutral/alkaline non-lysosomal ceramidase N-terminal" evidence="2">
    <location>
        <begin position="65"/>
        <end position="186"/>
    </location>
</feature>
<gene>
    <name evidence="3" type="ORF">V5J35_002711</name>
</gene>
<organism evidence="3 4">
    <name type="scientific">Endozoicomonas lisbonensis</name>
    <dbReference type="NCBI Taxonomy" id="3120522"/>
    <lineage>
        <taxon>Bacteria</taxon>
        <taxon>Pseudomonadati</taxon>
        <taxon>Pseudomonadota</taxon>
        <taxon>Gammaproteobacteria</taxon>
        <taxon>Oceanospirillales</taxon>
        <taxon>Endozoicomonadaceae</taxon>
        <taxon>Endozoicomonas</taxon>
    </lineage>
</organism>
<sequence>MGSFRVSGQKCIQMVMSKTKVLSSCIAFLLICQVICQNAHAWRAGFSNQSFPYTEHPETSDKAACMAGYGMLCWRHATGSHDSVGVQALFLTDEVNDSLVFISLDAIGFSQTLAKTVRERLSTETLLAKENILLTATHTHSSIDLQGLWGGLNEQQEQAIAEAIVETAKNAWGKTQKVSLHTATSNGLKGFNRRTKNNDIIPQILTIQLLNDQNKPFVTVFTLGSHPVVLGKDNTRLSSDWVHYARTKLTEQQGSPAMFINGTLGDVLPGQDNPRTFAYAETYGTEIAGLIINSLKNSEPLESSLKYCTETIEDKADNYSLIMATKALRNGTVDWNDPFSKSYRTRASVIALGKVVFLTTPGEPVTSMGRLLMRLVEHNPVAVLGLTHDSMGYLIPDKETKEDGNEERLMISHTLSGKIFKSLQHLVSKCLIQPD</sequence>
<name>A0ABV2SJG1_9GAMM</name>
<keyword evidence="1" id="KW-0732">Signal</keyword>
<dbReference type="Pfam" id="PF04734">
    <property type="entry name" value="Ceramidase_alk"/>
    <property type="match status" value="1"/>
</dbReference>
<proteinExistence type="predicted"/>
<accession>A0ABV2SJG1</accession>
<evidence type="ECO:0000313" key="3">
    <source>
        <dbReference type="EMBL" id="MET4757519.1"/>
    </source>
</evidence>
<feature type="signal peptide" evidence="1">
    <location>
        <begin position="1"/>
        <end position="41"/>
    </location>
</feature>
<comment type="caution">
    <text evidence="3">The sequence shown here is derived from an EMBL/GenBank/DDBJ whole genome shotgun (WGS) entry which is preliminary data.</text>
</comment>
<keyword evidence="4" id="KW-1185">Reference proteome</keyword>
<evidence type="ECO:0000313" key="4">
    <source>
        <dbReference type="Proteomes" id="UP001549366"/>
    </source>
</evidence>
<evidence type="ECO:0000256" key="1">
    <source>
        <dbReference type="SAM" id="SignalP"/>
    </source>
</evidence>
<feature type="chain" id="PRO_5045139267" description="Neutral/alkaline non-lysosomal ceramidase N-terminal domain-containing protein" evidence="1">
    <location>
        <begin position="42"/>
        <end position="435"/>
    </location>
</feature>
<reference evidence="3 4" key="1">
    <citation type="submission" date="2024-06" db="EMBL/GenBank/DDBJ databases">
        <title>Genomic Encyclopedia of Type Strains, Phase V (KMG-V): Genome sequencing to study the core and pangenomes of soil and plant-associated prokaryotes.</title>
        <authorList>
            <person name="Whitman W."/>
        </authorList>
    </citation>
    <scope>NUCLEOTIDE SEQUENCE [LARGE SCALE GENOMIC DNA]</scope>
    <source>
        <strain evidence="3 4">NE40</strain>
    </source>
</reference>